<evidence type="ECO:0000313" key="1">
    <source>
        <dbReference type="EMBL" id="MDT0490828.1"/>
    </source>
</evidence>
<proteinExistence type="predicted"/>
<dbReference type="Gene3D" id="3.40.50.2000">
    <property type="entry name" value="Glycogen Phosphorylase B"/>
    <property type="match status" value="1"/>
</dbReference>
<protein>
    <submittedName>
        <fullName evidence="1">Glycosyltransferase family 9 protein</fullName>
    </submittedName>
</protein>
<dbReference type="Proteomes" id="UP001180556">
    <property type="component" value="Unassembled WGS sequence"/>
</dbReference>
<evidence type="ECO:0000313" key="2">
    <source>
        <dbReference type="Proteomes" id="UP001180556"/>
    </source>
</evidence>
<gene>
    <name evidence="1" type="ORF">RM717_09950</name>
</gene>
<sequence>MTAVAPARIQFHHGSLVIPAGAVHSTPLGYDRDSVPIGAPLPLAASAELVHSLSGCGEIVVAFEGKLGDSLLALSGVRAVLDWLRLRSVRVAVRAVGPYAGLIARTGLITQPQASAPSGWRAVIGDRTGVEAHGSETAVSLVLDPAAPPCWSSDGRTHPDLPARHYLALERRLGIRLPGTAPFAPTLATGPNNLVEELRSVGWLGGLTIAAITATSWPERKDYTAQRFIALAEHIAEAQQAQARLLLIGGNPGHGLRVTAEAPRRHVQALHIDGMPADGLVDLFPHCHLIVGNDTGLTHLAAMARGGQDRGGPPVIGLYARHSHSKWRTGLSHHHAVATNLSDRMHQGDLCPVRDAIAPNSDVHMDAFPPAALAQVGLELLNEVGR</sequence>
<dbReference type="Pfam" id="PF01075">
    <property type="entry name" value="Glyco_transf_9"/>
    <property type="match status" value="1"/>
</dbReference>
<comment type="caution">
    <text evidence="1">The sequence shown here is derived from an EMBL/GenBank/DDBJ whole genome shotgun (WGS) entry which is preliminary data.</text>
</comment>
<organism evidence="1 2">
    <name type="scientific">Streptomyces stephensoniae</name>
    <dbReference type="NCBI Taxonomy" id="3375367"/>
    <lineage>
        <taxon>Bacteria</taxon>
        <taxon>Bacillati</taxon>
        <taxon>Actinomycetota</taxon>
        <taxon>Actinomycetes</taxon>
        <taxon>Kitasatosporales</taxon>
        <taxon>Streptomycetaceae</taxon>
        <taxon>Streptomyces</taxon>
    </lineage>
</organism>
<name>A0ABU2VZZ6_9ACTN</name>
<dbReference type="SUPFAM" id="SSF53756">
    <property type="entry name" value="UDP-Glycosyltransferase/glycogen phosphorylase"/>
    <property type="match status" value="1"/>
</dbReference>
<dbReference type="RefSeq" id="WP_311598256.1">
    <property type="nucleotide sequence ID" value="NZ_JAVRFG010000010.1"/>
</dbReference>
<dbReference type="EMBL" id="JAVRFG010000010">
    <property type="protein sequence ID" value="MDT0490828.1"/>
    <property type="molecule type" value="Genomic_DNA"/>
</dbReference>
<reference evidence="2" key="1">
    <citation type="submission" date="2023-07" db="EMBL/GenBank/DDBJ databases">
        <title>30 novel species of actinomycetes from the DSMZ collection.</title>
        <authorList>
            <person name="Nouioui I."/>
        </authorList>
    </citation>
    <scope>NUCLEOTIDE SEQUENCE [LARGE SCALE GENOMIC DNA]</scope>
    <source>
        <strain evidence="2">DSM 40932</strain>
    </source>
</reference>
<dbReference type="InterPro" id="IPR002201">
    <property type="entry name" value="Glyco_trans_9"/>
</dbReference>
<keyword evidence="2" id="KW-1185">Reference proteome</keyword>
<accession>A0ABU2VZZ6</accession>